<keyword evidence="2" id="KW-0808">Transferase</keyword>
<dbReference type="Proteomes" id="UP000326799">
    <property type="component" value="Unassembled WGS sequence"/>
</dbReference>
<proteinExistence type="predicted"/>
<dbReference type="SUPFAM" id="SSF56112">
    <property type="entry name" value="Protein kinase-like (PK-like)"/>
    <property type="match status" value="1"/>
</dbReference>
<dbReference type="Pfam" id="PF01636">
    <property type="entry name" value="APH"/>
    <property type="match status" value="1"/>
</dbReference>
<dbReference type="PANTHER" id="PTHR21310">
    <property type="entry name" value="AMINOGLYCOSIDE PHOSPHOTRANSFERASE-RELATED-RELATED"/>
    <property type="match status" value="1"/>
</dbReference>
<dbReference type="GO" id="GO:0016301">
    <property type="term" value="F:kinase activity"/>
    <property type="evidence" value="ECO:0007669"/>
    <property type="project" value="UniProtKB-KW"/>
</dbReference>
<dbReference type="PANTHER" id="PTHR21310:SF48">
    <property type="entry name" value="AMINOGLYCOSIDE PHOSPHOTRANSFERASE DOMAIN-CONTAINING PROTEIN"/>
    <property type="match status" value="1"/>
</dbReference>
<dbReference type="CDD" id="cd05120">
    <property type="entry name" value="APH_ChoK_like"/>
    <property type="match status" value="1"/>
</dbReference>
<evidence type="ECO:0000259" key="1">
    <source>
        <dbReference type="Pfam" id="PF01636"/>
    </source>
</evidence>
<dbReference type="InterPro" id="IPR002575">
    <property type="entry name" value="Aminoglycoside_PTrfase"/>
</dbReference>
<dbReference type="EMBL" id="ML733395">
    <property type="protein sequence ID" value="KAB8225348.1"/>
    <property type="molecule type" value="Genomic_DNA"/>
</dbReference>
<gene>
    <name evidence="2" type="ORF">BDV33DRAFT_187556</name>
</gene>
<dbReference type="InterPro" id="IPR011009">
    <property type="entry name" value="Kinase-like_dom_sf"/>
</dbReference>
<sequence>MTDENAEGCIACGWTSTQQRQCCYSSHVKLIYGTHNRGVWSIGSDLILKERPDESPKLEVKALSQLIAHKDIPVPKFLRDWVDDNHRYFILEERVDGQTLEEAWPSLSTSQKALIADQVAEFLNKLKNITSPSIQSVDQGPCIPGLLFFDLEPRGPIHSDIELWNAIALTLHDHPGKQFPLKVLENLKRRFPSCEPYALTHYGKKLVGILDWEYAAYCPIWYEYVSASWGLTEMDAEWKTLLRERLDAYGDVKEFWTYLRHLRQYPNIDGEGREILEKLPLD</sequence>
<dbReference type="InterPro" id="IPR051678">
    <property type="entry name" value="AGP_Transferase"/>
</dbReference>
<evidence type="ECO:0000313" key="2">
    <source>
        <dbReference type="EMBL" id="KAB8225348.1"/>
    </source>
</evidence>
<feature type="domain" description="Aminoglycoside phosphotransferase" evidence="1">
    <location>
        <begin position="34"/>
        <end position="251"/>
    </location>
</feature>
<name>A0A5N6F637_9EURO</name>
<keyword evidence="3" id="KW-1185">Reference proteome</keyword>
<reference evidence="2 3" key="1">
    <citation type="submission" date="2019-04" db="EMBL/GenBank/DDBJ databases">
        <title>Fungal friends and foes A comparative genomics study of 23 Aspergillus species from section Flavi.</title>
        <authorList>
            <consortium name="DOE Joint Genome Institute"/>
            <person name="Kjaerbolling I."/>
            <person name="Vesth T.C."/>
            <person name="Frisvad J.C."/>
            <person name="Nybo J.L."/>
            <person name="Theobald S."/>
            <person name="Kildgaard S."/>
            <person name="Petersen T.I."/>
            <person name="Kuo A."/>
            <person name="Sato A."/>
            <person name="Lyhne E.K."/>
            <person name="Kogle M.E."/>
            <person name="Wiebenga A."/>
            <person name="Kun R.S."/>
            <person name="Lubbers R.J."/>
            <person name="Makela M.R."/>
            <person name="Barry K."/>
            <person name="Chovatia M."/>
            <person name="Clum A."/>
            <person name="Daum C."/>
            <person name="Haridas S."/>
            <person name="He G."/>
            <person name="LaButti K."/>
            <person name="Lipzen A."/>
            <person name="Mondo S."/>
            <person name="Pangilinan J."/>
            <person name="Riley R."/>
            <person name="Salamov A."/>
            <person name="Simmons B.A."/>
            <person name="Magnuson J.K."/>
            <person name="Henrissat B."/>
            <person name="Mortensen U.H."/>
            <person name="Larsen T.O."/>
            <person name="De vries R.P."/>
            <person name="Grigoriev I.V."/>
            <person name="Machida M."/>
            <person name="Baker S.E."/>
            <person name="Andersen M.R."/>
        </authorList>
    </citation>
    <scope>NUCLEOTIDE SEQUENCE [LARGE SCALE GENOMIC DNA]</scope>
    <source>
        <strain evidence="2 3">CBS 126849</strain>
    </source>
</reference>
<keyword evidence="2" id="KW-0418">Kinase</keyword>
<dbReference type="AlphaFoldDB" id="A0A5N6F637"/>
<evidence type="ECO:0000313" key="3">
    <source>
        <dbReference type="Proteomes" id="UP000326799"/>
    </source>
</evidence>
<accession>A0A5N6F637</accession>
<protein>
    <submittedName>
        <fullName evidence="2">Kinase-like protein</fullName>
    </submittedName>
</protein>
<organism evidence="2 3">
    <name type="scientific">Aspergillus novoparasiticus</name>
    <dbReference type="NCBI Taxonomy" id="986946"/>
    <lineage>
        <taxon>Eukaryota</taxon>
        <taxon>Fungi</taxon>
        <taxon>Dikarya</taxon>
        <taxon>Ascomycota</taxon>
        <taxon>Pezizomycotina</taxon>
        <taxon>Eurotiomycetes</taxon>
        <taxon>Eurotiomycetidae</taxon>
        <taxon>Eurotiales</taxon>
        <taxon>Aspergillaceae</taxon>
        <taxon>Aspergillus</taxon>
        <taxon>Aspergillus subgen. Circumdati</taxon>
    </lineage>
</organism>